<evidence type="ECO:0000256" key="7">
    <source>
        <dbReference type="ARBA" id="ARBA00022833"/>
    </source>
</evidence>
<dbReference type="PANTHER" id="PTHR18867">
    <property type="entry name" value="RAD50"/>
    <property type="match status" value="1"/>
</dbReference>
<dbReference type="GO" id="GO:0006302">
    <property type="term" value="P:double-strand break repair"/>
    <property type="evidence" value="ECO:0007669"/>
    <property type="project" value="InterPro"/>
</dbReference>
<evidence type="ECO:0000256" key="4">
    <source>
        <dbReference type="ARBA" id="ARBA00009439"/>
    </source>
</evidence>
<reference evidence="13" key="1">
    <citation type="journal article" date="2019" name="Nat. Commun.">
        <title>Expansion of phycobilisome linker gene families in mesophilic red algae.</title>
        <authorList>
            <person name="Lee J."/>
            <person name="Kim D."/>
            <person name="Bhattacharya D."/>
            <person name="Yoon H.S."/>
        </authorList>
    </citation>
    <scope>NUCLEOTIDE SEQUENCE [LARGE SCALE GENOMIC DNA]</scope>
    <source>
        <strain evidence="13">CCMP 1328</strain>
    </source>
</reference>
<evidence type="ECO:0000256" key="1">
    <source>
        <dbReference type="ARBA" id="ARBA00001947"/>
    </source>
</evidence>
<dbReference type="OrthoDB" id="18797at2759"/>
<sequence length="1468" mass="165187">MITWLDWTEQTRINFGAVDASLAVVVYRKKETRRGLWRAAYGNRTGVAGSARTRACGRGRMSSIDLLGISGIRSFGVGTVEQVNFYRPLTIIAGKNGSGKTTIIECLKMALTGELPPNVSRGAAFVHDPSVSDEVETKALIRLEFQDALNHKFFIKRKLQLSNRGARPEFKTVENVISTLMRNTGRKEIMSSRCVDVNEIAPQLMGVSRAVLDNVIFVHQDESLWPLGEHKDLKAKFDAIFESTRYTKALDDIRKRRKELAVQLRVARAELEVWKQRVEQFEKARMEYELLHAQVLELERELAVLVEQMERVEARINTLAAQAEQVRQMHERVTQLEFAVNGKKRELDALRECMKPSTTLEALSDEQMRAQKDDLRAEFEQLAGVQQAHREELGQQKRALAHAEEQIVGISRLEGELRVRQESHDKHRSELRVLMKDMIQSYAQHLGGAGQVTGGANVSSLEGDALVEAGSALLCKLEQRQREMAAAVERKRAEYEELNNRTTERLNSLKYTATSAKRQLQDIKTAITDARSSCMAIRAEGDEVELKHGNEAALMRMIAELNDKASDLTSEIDQLRNRGSGGESLNLSAQIQTKRSAVDRLKVELTALRERRTQFEQAQKLLARIEVVHEQLSQKDSAAAIARRVARDYLLLVTNSHDLEDLRAGFHAYEKDATGQAAGQHDALVLIADQVKRAQKKNEGRVAELTSSVAELSHERAQLISTITQDTEKLQQSIPATVTRLQNILRDGVRHPLCIDTFRALLGDGLDSASEFDVGRITSEHVAEAIDNLDEEEKLATHRVGAESYLETVMERSHKRRRCYLCTRPFSTDAEVEAMDASIDKHRRFLQDQNKASHDHAECRTQLTQIRDALTEYQVVRREREALETNVMDMKKRIQELDHELSPDAHGAQAALSDAEALKEMLATYLTRHYEKFERASADAQQARAELDAMKVGLRESTASNGGDANASVAAVVTLGEQIDLKEKESDALQADLSELFALQQALALREKELADVQAKVERQRSLLDAQQRRTREIDALEREISELETKREGIKSSEARAWKELDTGEAERTAQLSLQRQTLNQLAEEQKKLERGTDRLSTSVATFRASVMEQAAERQHQAVPIAQQIADLAAQKEETMRAIGAMERTLADDARFLADFEGRQRELTDQLRLRALRHELADLSADLSSAQAEVDAARRKSRTSQTPDQDLAHERDAWNKLNSNVHAKQGKLAAIKESEAARKREFDTAAKQGSVLAYRERQGEVLARENALKELDGVYREVDRAIMMYHNMKMAAINNTIRQLWQSTYRGHDIEEIEIVSDVSMQGDAAGGTGGGANARRSYNYRVVMKKSDAVLDMRGRCSAGQKVLACLVIRLALAESFCHACGVLALDEPTTNLDAENMTSLARALSGVIEYRKLQSSFQLVLITHDYHFINELQSKQLATKYCQVYKDREGYSKTCEKFIEDLDRA</sequence>
<keyword evidence="8" id="KW-0539">Nucleus</keyword>
<dbReference type="GO" id="GO:0016887">
    <property type="term" value="F:ATP hydrolysis activity"/>
    <property type="evidence" value="ECO:0007669"/>
    <property type="project" value="InterPro"/>
</dbReference>
<keyword evidence="10" id="KW-0175">Coiled coil</keyword>
<feature type="coiled-coil region" evidence="10">
    <location>
        <begin position="1170"/>
        <end position="1197"/>
    </location>
</feature>
<evidence type="ECO:0000256" key="2">
    <source>
        <dbReference type="ARBA" id="ARBA00004123"/>
    </source>
</evidence>
<dbReference type="GO" id="GO:0007004">
    <property type="term" value="P:telomere maintenance via telomerase"/>
    <property type="evidence" value="ECO:0007669"/>
    <property type="project" value="TreeGrafter"/>
</dbReference>
<organism evidence="12 13">
    <name type="scientific">Porphyridium purpureum</name>
    <name type="common">Red alga</name>
    <name type="synonym">Porphyridium cruentum</name>
    <dbReference type="NCBI Taxonomy" id="35688"/>
    <lineage>
        <taxon>Eukaryota</taxon>
        <taxon>Rhodophyta</taxon>
        <taxon>Bangiophyceae</taxon>
        <taxon>Porphyridiales</taxon>
        <taxon>Porphyridiaceae</taxon>
        <taxon>Porphyridium</taxon>
    </lineage>
</organism>
<dbReference type="EMBL" id="VRMN01000014">
    <property type="protein sequence ID" value="KAA8491395.1"/>
    <property type="molecule type" value="Genomic_DNA"/>
</dbReference>
<comment type="subcellular location">
    <subcellularLocation>
        <location evidence="3">Chromosome</location>
    </subcellularLocation>
    <subcellularLocation>
        <location evidence="2">Nucleus</location>
    </subcellularLocation>
</comment>
<dbReference type="GO" id="GO:0000794">
    <property type="term" value="C:condensed nuclear chromosome"/>
    <property type="evidence" value="ECO:0007669"/>
    <property type="project" value="TreeGrafter"/>
</dbReference>
<dbReference type="GO" id="GO:0043047">
    <property type="term" value="F:single-stranded telomeric DNA binding"/>
    <property type="evidence" value="ECO:0007669"/>
    <property type="project" value="TreeGrafter"/>
</dbReference>
<comment type="catalytic activity">
    <reaction evidence="9">
        <text>ATP + H2O = ADP + phosphate + H(+)</text>
        <dbReference type="Rhea" id="RHEA:13065"/>
        <dbReference type="ChEBI" id="CHEBI:15377"/>
        <dbReference type="ChEBI" id="CHEBI:15378"/>
        <dbReference type="ChEBI" id="CHEBI:30616"/>
        <dbReference type="ChEBI" id="CHEBI:43474"/>
        <dbReference type="ChEBI" id="CHEBI:456216"/>
    </reaction>
</comment>
<keyword evidence="13" id="KW-1185">Reference proteome</keyword>
<evidence type="ECO:0000256" key="6">
    <source>
        <dbReference type="ARBA" id="ARBA00022723"/>
    </source>
</evidence>
<evidence type="ECO:0000256" key="10">
    <source>
        <dbReference type="SAM" id="Coils"/>
    </source>
</evidence>
<dbReference type="InterPro" id="IPR027417">
    <property type="entry name" value="P-loop_NTPase"/>
</dbReference>
<proteinExistence type="inferred from homology"/>
<comment type="cofactor">
    <cofactor evidence="1">
        <name>Zn(2+)</name>
        <dbReference type="ChEBI" id="CHEBI:29105"/>
    </cofactor>
</comment>
<dbReference type="InterPro" id="IPR038729">
    <property type="entry name" value="Rad50/SbcC_AAA"/>
</dbReference>
<evidence type="ECO:0000256" key="8">
    <source>
        <dbReference type="ARBA" id="ARBA00023242"/>
    </source>
</evidence>
<keyword evidence="5" id="KW-0158">Chromosome</keyword>
<evidence type="ECO:0000313" key="12">
    <source>
        <dbReference type="EMBL" id="KAA8491395.1"/>
    </source>
</evidence>
<dbReference type="GO" id="GO:0003691">
    <property type="term" value="F:double-stranded telomeric DNA binding"/>
    <property type="evidence" value="ECO:0007669"/>
    <property type="project" value="TreeGrafter"/>
</dbReference>
<name>A0A5J4YJS6_PORPP</name>
<evidence type="ECO:0000313" key="13">
    <source>
        <dbReference type="Proteomes" id="UP000324585"/>
    </source>
</evidence>
<dbReference type="Proteomes" id="UP000324585">
    <property type="component" value="Unassembled WGS sequence"/>
</dbReference>
<dbReference type="SUPFAM" id="SSF52540">
    <property type="entry name" value="P-loop containing nucleoside triphosphate hydrolases"/>
    <property type="match status" value="1"/>
</dbReference>
<protein>
    <submittedName>
        <fullName evidence="12">DNA repair protein RAD50</fullName>
    </submittedName>
</protein>
<feature type="coiled-coil region" evidence="10">
    <location>
        <begin position="551"/>
        <end position="635"/>
    </location>
</feature>
<comment type="caution">
    <text evidence="12">The sequence shown here is derived from an EMBL/GenBank/DDBJ whole genome shotgun (WGS) entry which is preliminary data.</text>
</comment>
<gene>
    <name evidence="12" type="ORF">FVE85_7816</name>
</gene>
<feature type="coiled-coil region" evidence="10">
    <location>
        <begin position="866"/>
        <end position="900"/>
    </location>
</feature>
<dbReference type="GO" id="GO:0030870">
    <property type="term" value="C:Mre11 complex"/>
    <property type="evidence" value="ECO:0007669"/>
    <property type="project" value="TreeGrafter"/>
</dbReference>
<dbReference type="GO" id="GO:0070192">
    <property type="term" value="P:chromosome organization involved in meiotic cell cycle"/>
    <property type="evidence" value="ECO:0007669"/>
    <property type="project" value="TreeGrafter"/>
</dbReference>
<evidence type="ECO:0000259" key="11">
    <source>
        <dbReference type="Pfam" id="PF13476"/>
    </source>
</evidence>
<comment type="similarity">
    <text evidence="4">Belongs to the SMC family. RAD50 subfamily.</text>
</comment>
<feature type="coiled-coil region" evidence="10">
    <location>
        <begin position="1010"/>
        <end position="1054"/>
    </location>
</feature>
<dbReference type="GO" id="GO:0000722">
    <property type="term" value="P:telomere maintenance via recombination"/>
    <property type="evidence" value="ECO:0007669"/>
    <property type="project" value="TreeGrafter"/>
</dbReference>
<dbReference type="OMA" id="FSDYYYR"/>
<accession>A0A5J4YJS6</accession>
<dbReference type="GO" id="GO:0051880">
    <property type="term" value="F:G-quadruplex DNA binding"/>
    <property type="evidence" value="ECO:0007669"/>
    <property type="project" value="TreeGrafter"/>
</dbReference>
<dbReference type="PANTHER" id="PTHR18867:SF12">
    <property type="entry name" value="DNA REPAIR PROTEIN RAD50"/>
    <property type="match status" value="1"/>
</dbReference>
<evidence type="ECO:0000256" key="9">
    <source>
        <dbReference type="ARBA" id="ARBA00049360"/>
    </source>
</evidence>
<evidence type="ECO:0000256" key="5">
    <source>
        <dbReference type="ARBA" id="ARBA00022454"/>
    </source>
</evidence>
<evidence type="ECO:0000256" key="3">
    <source>
        <dbReference type="ARBA" id="ARBA00004286"/>
    </source>
</evidence>
<feature type="coiled-coil region" evidence="10">
    <location>
        <begin position="250"/>
        <end position="329"/>
    </location>
</feature>
<dbReference type="Gene3D" id="3.40.50.300">
    <property type="entry name" value="P-loop containing nucleotide triphosphate hydrolases"/>
    <property type="match status" value="2"/>
</dbReference>
<feature type="coiled-coil region" evidence="10">
    <location>
        <begin position="478"/>
        <end position="505"/>
    </location>
</feature>
<dbReference type="Pfam" id="PF13476">
    <property type="entry name" value="AAA_23"/>
    <property type="match status" value="1"/>
</dbReference>
<dbReference type="GO" id="GO:0046872">
    <property type="term" value="F:metal ion binding"/>
    <property type="evidence" value="ECO:0007669"/>
    <property type="project" value="UniProtKB-KW"/>
</dbReference>
<feature type="domain" description="Rad50/SbcC-type AAA" evidence="11">
    <location>
        <begin position="68"/>
        <end position="282"/>
    </location>
</feature>
<keyword evidence="6" id="KW-0479">Metal-binding</keyword>
<keyword evidence="7" id="KW-0862">Zinc</keyword>